<dbReference type="PANTHER" id="PTHR33136">
    <property type="entry name" value="RAPID ALKALINIZATION FACTOR-LIKE"/>
    <property type="match status" value="1"/>
</dbReference>
<evidence type="ECO:0000256" key="5">
    <source>
        <dbReference type="ARBA" id="ARBA00022729"/>
    </source>
</evidence>
<dbReference type="GO" id="GO:0009506">
    <property type="term" value="C:plasmodesma"/>
    <property type="evidence" value="ECO:0007669"/>
    <property type="project" value="TreeGrafter"/>
</dbReference>
<keyword evidence="3" id="KW-0964">Secreted</keyword>
<organism evidence="8 9">
    <name type="scientific">Olea europaea subsp. europaea</name>
    <dbReference type="NCBI Taxonomy" id="158383"/>
    <lineage>
        <taxon>Eukaryota</taxon>
        <taxon>Viridiplantae</taxon>
        <taxon>Streptophyta</taxon>
        <taxon>Embryophyta</taxon>
        <taxon>Tracheophyta</taxon>
        <taxon>Spermatophyta</taxon>
        <taxon>Magnoliopsida</taxon>
        <taxon>eudicotyledons</taxon>
        <taxon>Gunneridae</taxon>
        <taxon>Pentapetalae</taxon>
        <taxon>asterids</taxon>
        <taxon>lamiids</taxon>
        <taxon>Lamiales</taxon>
        <taxon>Oleaceae</taxon>
        <taxon>Oleeae</taxon>
        <taxon>Olea</taxon>
    </lineage>
</organism>
<dbReference type="PANTHER" id="PTHR33136:SF34">
    <property type="entry name" value="OS12G0541700 PROTEIN"/>
    <property type="match status" value="1"/>
</dbReference>
<dbReference type="GO" id="GO:0019722">
    <property type="term" value="P:calcium-mediated signaling"/>
    <property type="evidence" value="ECO:0007669"/>
    <property type="project" value="TreeGrafter"/>
</dbReference>
<evidence type="ECO:0000313" key="9">
    <source>
        <dbReference type="Proteomes" id="UP000594638"/>
    </source>
</evidence>
<evidence type="ECO:0000256" key="4">
    <source>
        <dbReference type="ARBA" id="ARBA00022702"/>
    </source>
</evidence>
<gene>
    <name evidence="8" type="ORF">OLEA9_A034446</name>
</gene>
<accession>A0A8S0PA12</accession>
<dbReference type="AlphaFoldDB" id="A0A8S0PA12"/>
<comment type="caution">
    <text evidence="8">The sequence shown here is derived from an EMBL/GenBank/DDBJ whole genome shotgun (WGS) entry which is preliminary data.</text>
</comment>
<keyword evidence="9" id="KW-1185">Reference proteome</keyword>
<evidence type="ECO:0000256" key="3">
    <source>
        <dbReference type="ARBA" id="ARBA00022525"/>
    </source>
</evidence>
<comment type="subcellular location">
    <subcellularLocation>
        <location evidence="1">Secreted</location>
    </subcellularLocation>
</comment>
<evidence type="ECO:0000256" key="6">
    <source>
        <dbReference type="ARBA" id="ARBA00023157"/>
    </source>
</evidence>
<name>A0A8S0PA12_OLEEU</name>
<feature type="chain" id="PRO_5035895896" description="Protein RALF-like 19" evidence="7">
    <location>
        <begin position="23"/>
        <end position="114"/>
    </location>
</feature>
<evidence type="ECO:0000256" key="1">
    <source>
        <dbReference type="ARBA" id="ARBA00004613"/>
    </source>
</evidence>
<protein>
    <recommendedName>
        <fullName evidence="10">Protein RALF-like 19</fullName>
    </recommendedName>
</protein>
<dbReference type="GO" id="GO:0005576">
    <property type="term" value="C:extracellular region"/>
    <property type="evidence" value="ECO:0007669"/>
    <property type="project" value="UniProtKB-SubCell"/>
</dbReference>
<reference evidence="8 9" key="1">
    <citation type="submission" date="2019-12" db="EMBL/GenBank/DDBJ databases">
        <authorList>
            <person name="Alioto T."/>
            <person name="Alioto T."/>
            <person name="Gomez Garrido J."/>
        </authorList>
    </citation>
    <scope>NUCLEOTIDE SEQUENCE [LARGE SCALE GENOMIC DNA]</scope>
</reference>
<dbReference type="Proteomes" id="UP000594638">
    <property type="component" value="Unassembled WGS sequence"/>
</dbReference>
<keyword evidence="6" id="KW-1015">Disulfide bond</keyword>
<keyword evidence="5 7" id="KW-0732">Signal</keyword>
<dbReference type="Pfam" id="PF05498">
    <property type="entry name" value="RALF"/>
    <property type="match status" value="1"/>
</dbReference>
<dbReference type="GO" id="GO:0005179">
    <property type="term" value="F:hormone activity"/>
    <property type="evidence" value="ECO:0007669"/>
    <property type="project" value="UniProtKB-KW"/>
</dbReference>
<evidence type="ECO:0008006" key="10">
    <source>
        <dbReference type="Google" id="ProtNLM"/>
    </source>
</evidence>
<sequence>MGFRAGLVFMFLLAIVSAMAMAAQSSGIDNLFYGAVIPQRGHESMDLDVDELMMESETSRRQLYYSRYISYAALRKNNIPCNRRGNSYYNCRNRQKANPYRRGCTKATRCARAY</sequence>
<proteinExistence type="inferred from homology"/>
<dbReference type="OrthoDB" id="1863600at2759"/>
<dbReference type="InterPro" id="IPR008801">
    <property type="entry name" value="RALF"/>
</dbReference>
<feature type="signal peptide" evidence="7">
    <location>
        <begin position="1"/>
        <end position="22"/>
    </location>
</feature>
<dbReference type="Gramene" id="OE9A034446T1">
    <property type="protein sequence ID" value="OE9A034446C1"/>
    <property type="gene ID" value="OE9A034446"/>
</dbReference>
<evidence type="ECO:0000256" key="7">
    <source>
        <dbReference type="SAM" id="SignalP"/>
    </source>
</evidence>
<evidence type="ECO:0000256" key="2">
    <source>
        <dbReference type="ARBA" id="ARBA00009178"/>
    </source>
</evidence>
<dbReference type="EMBL" id="CACTIH010000023">
    <property type="protein sequence ID" value="CAA2935243.1"/>
    <property type="molecule type" value="Genomic_DNA"/>
</dbReference>
<evidence type="ECO:0000313" key="8">
    <source>
        <dbReference type="EMBL" id="CAA2935243.1"/>
    </source>
</evidence>
<comment type="similarity">
    <text evidence="2">Belongs to the plant rapid alkalinization factor (RALF) family.</text>
</comment>
<keyword evidence="4" id="KW-0372">Hormone</keyword>